<dbReference type="AlphaFoldDB" id="A0A0V0GLN1"/>
<reference evidence="2" key="1">
    <citation type="submission" date="2015-12" db="EMBL/GenBank/DDBJ databases">
        <title>Gene expression during late stages of embryo sac development: a critical building block for successful pollen-pistil interactions.</title>
        <authorList>
            <person name="Liu Y."/>
            <person name="Joly V."/>
            <person name="Sabar M."/>
            <person name="Matton D.P."/>
        </authorList>
    </citation>
    <scope>NUCLEOTIDE SEQUENCE</scope>
</reference>
<sequence length="86" mass="9151">MRITPASSCAIRRIELDYLRDDAAKRKPPLANTTQDVDPATLEVDHAPPTPTTEPSGMAMPSTYTSTAPPSSSSPPLTHALVHQNG</sequence>
<name>A0A0V0GLN1_SOLCH</name>
<feature type="compositionally biased region" description="Low complexity" evidence="1">
    <location>
        <begin position="61"/>
        <end position="78"/>
    </location>
</feature>
<organism evidence="2">
    <name type="scientific">Solanum chacoense</name>
    <name type="common">Chaco potato</name>
    <dbReference type="NCBI Taxonomy" id="4108"/>
    <lineage>
        <taxon>Eukaryota</taxon>
        <taxon>Viridiplantae</taxon>
        <taxon>Streptophyta</taxon>
        <taxon>Embryophyta</taxon>
        <taxon>Tracheophyta</taxon>
        <taxon>Spermatophyta</taxon>
        <taxon>Magnoliopsida</taxon>
        <taxon>eudicotyledons</taxon>
        <taxon>Gunneridae</taxon>
        <taxon>Pentapetalae</taxon>
        <taxon>asterids</taxon>
        <taxon>lamiids</taxon>
        <taxon>Solanales</taxon>
        <taxon>Solanaceae</taxon>
        <taxon>Solanoideae</taxon>
        <taxon>Solaneae</taxon>
        <taxon>Solanum</taxon>
    </lineage>
</organism>
<proteinExistence type="predicted"/>
<evidence type="ECO:0000256" key="1">
    <source>
        <dbReference type="SAM" id="MobiDB-lite"/>
    </source>
</evidence>
<evidence type="ECO:0000313" key="2">
    <source>
        <dbReference type="EMBL" id="JAP08778.1"/>
    </source>
</evidence>
<accession>A0A0V0GLN1</accession>
<feature type="region of interest" description="Disordered" evidence="1">
    <location>
        <begin position="20"/>
        <end position="86"/>
    </location>
</feature>
<dbReference type="EMBL" id="GEDG01036283">
    <property type="protein sequence ID" value="JAP08778.1"/>
    <property type="molecule type" value="Transcribed_RNA"/>
</dbReference>
<protein>
    <submittedName>
        <fullName evidence="2">Putative ovule protein</fullName>
    </submittedName>
</protein>